<feature type="binding site" evidence="8">
    <location>
        <begin position="226"/>
        <end position="227"/>
    </location>
    <ligand>
        <name>substrate</name>
    </ligand>
</feature>
<dbReference type="RefSeq" id="WP_151860957.1">
    <property type="nucleotide sequence ID" value="NZ_WBZC01000023.1"/>
</dbReference>
<keyword evidence="4 8" id="KW-0028">Amino-acid biosynthesis</keyword>
<name>A0A6I0FG73_9FIRM</name>
<dbReference type="Gene3D" id="3.10.310.10">
    <property type="entry name" value="Diaminopimelate Epimerase, Chain A, domain 1"/>
    <property type="match status" value="2"/>
</dbReference>
<dbReference type="HAMAP" id="MF_00197">
    <property type="entry name" value="DAP_epimerase"/>
    <property type="match status" value="1"/>
</dbReference>
<feature type="site" description="Could be important to modulate the pK values of the two catalytic cysteine residues" evidence="8">
    <location>
        <position position="216"/>
    </location>
</feature>
<feature type="active site" description="Proton acceptor" evidence="8">
    <location>
        <position position="225"/>
    </location>
</feature>
<dbReference type="EC" id="5.1.1.7" evidence="3 8"/>
<gene>
    <name evidence="8" type="primary">dapF</name>
    <name evidence="10" type="ORF">F8154_07310</name>
</gene>
<keyword evidence="8" id="KW-0963">Cytoplasm</keyword>
<evidence type="ECO:0000256" key="1">
    <source>
        <dbReference type="ARBA" id="ARBA00005196"/>
    </source>
</evidence>
<evidence type="ECO:0000256" key="2">
    <source>
        <dbReference type="ARBA" id="ARBA00010219"/>
    </source>
</evidence>
<evidence type="ECO:0000256" key="6">
    <source>
        <dbReference type="ARBA" id="ARBA00023235"/>
    </source>
</evidence>
<dbReference type="PANTHER" id="PTHR31689:SF0">
    <property type="entry name" value="DIAMINOPIMELATE EPIMERASE"/>
    <property type="match status" value="1"/>
</dbReference>
<accession>A0A6I0FG73</accession>
<dbReference type="GO" id="GO:0009089">
    <property type="term" value="P:lysine biosynthetic process via diaminopimelate"/>
    <property type="evidence" value="ECO:0007669"/>
    <property type="project" value="UniProtKB-UniRule"/>
</dbReference>
<comment type="catalytic activity">
    <reaction evidence="7 8">
        <text>(2S,6S)-2,6-diaminopimelate = meso-2,6-diaminopimelate</text>
        <dbReference type="Rhea" id="RHEA:15393"/>
        <dbReference type="ChEBI" id="CHEBI:57609"/>
        <dbReference type="ChEBI" id="CHEBI:57791"/>
        <dbReference type="EC" id="5.1.1.7"/>
    </reaction>
</comment>
<dbReference type="GO" id="GO:0005829">
    <property type="term" value="C:cytosol"/>
    <property type="evidence" value="ECO:0007669"/>
    <property type="project" value="TreeGrafter"/>
</dbReference>
<dbReference type="AlphaFoldDB" id="A0A6I0FG73"/>
<comment type="function">
    <text evidence="8">Catalyzes the stereoinversion of LL-2,6-diaminopimelate (L,L-DAP) to meso-diaminopimelate (meso-DAP), a precursor of L-lysine and an essential component of the bacterial peptidoglycan.</text>
</comment>
<feature type="site" description="Could be important to modulate the pK values of the two catalytic cysteine residues" evidence="8">
    <location>
        <position position="167"/>
    </location>
</feature>
<keyword evidence="5 8" id="KW-0457">Lysine biosynthesis</keyword>
<keyword evidence="11" id="KW-1185">Reference proteome</keyword>
<feature type="binding site" evidence="8">
    <location>
        <begin position="216"/>
        <end position="217"/>
    </location>
    <ligand>
        <name>substrate</name>
    </ligand>
</feature>
<protein>
    <recommendedName>
        <fullName evidence="3 8">Diaminopimelate epimerase</fullName>
        <shortName evidence="8">DAP epimerase</shortName>
        <ecNumber evidence="3 8">5.1.1.7</ecNumber>
    </recommendedName>
    <alternativeName>
        <fullName evidence="8">PLP-independent amino acid racemase</fullName>
    </alternativeName>
</protein>
<evidence type="ECO:0000256" key="7">
    <source>
        <dbReference type="ARBA" id="ARBA00051712"/>
    </source>
</evidence>
<dbReference type="PROSITE" id="PS01326">
    <property type="entry name" value="DAP_EPIMERASE"/>
    <property type="match status" value="1"/>
</dbReference>
<evidence type="ECO:0000256" key="8">
    <source>
        <dbReference type="HAMAP-Rule" id="MF_00197"/>
    </source>
</evidence>
<evidence type="ECO:0000256" key="4">
    <source>
        <dbReference type="ARBA" id="ARBA00022605"/>
    </source>
</evidence>
<evidence type="ECO:0000256" key="9">
    <source>
        <dbReference type="PROSITE-ProRule" id="PRU10125"/>
    </source>
</evidence>
<feature type="active site" evidence="9">
    <location>
        <position position="76"/>
    </location>
</feature>
<evidence type="ECO:0000313" key="11">
    <source>
        <dbReference type="Proteomes" id="UP000432715"/>
    </source>
</evidence>
<dbReference type="OrthoDB" id="9805408at2"/>
<comment type="similarity">
    <text evidence="2 8">Belongs to the diaminopimelate epimerase family.</text>
</comment>
<feature type="binding site" evidence="8">
    <location>
        <position position="67"/>
    </location>
    <ligand>
        <name>substrate</name>
    </ligand>
</feature>
<dbReference type="NCBIfam" id="TIGR00652">
    <property type="entry name" value="DapF"/>
    <property type="match status" value="1"/>
</dbReference>
<comment type="pathway">
    <text evidence="1 8">Amino-acid biosynthesis; L-lysine biosynthesis via DAP pathway; DL-2,6-diaminopimelate from LL-2,6-diaminopimelate: step 1/1.</text>
</comment>
<comment type="caution">
    <text evidence="8">Lacks conserved residue(s) required for the propagation of feature annotation.</text>
</comment>
<dbReference type="SUPFAM" id="SSF54506">
    <property type="entry name" value="Diaminopimelate epimerase-like"/>
    <property type="match status" value="2"/>
</dbReference>
<evidence type="ECO:0000256" key="3">
    <source>
        <dbReference type="ARBA" id="ARBA00013080"/>
    </source>
</evidence>
<dbReference type="Proteomes" id="UP000432715">
    <property type="component" value="Unassembled WGS sequence"/>
</dbReference>
<dbReference type="UniPathway" id="UPA00034">
    <property type="reaction ID" value="UER00025"/>
</dbReference>
<evidence type="ECO:0000313" key="10">
    <source>
        <dbReference type="EMBL" id="KAB3535241.1"/>
    </source>
</evidence>
<evidence type="ECO:0000256" key="5">
    <source>
        <dbReference type="ARBA" id="ARBA00023154"/>
    </source>
</evidence>
<dbReference type="PANTHER" id="PTHR31689">
    <property type="entry name" value="DIAMINOPIMELATE EPIMERASE, CHLOROPLASTIC"/>
    <property type="match status" value="1"/>
</dbReference>
<comment type="subunit">
    <text evidence="8">Homodimer.</text>
</comment>
<feature type="binding site" evidence="8">
    <location>
        <position position="13"/>
    </location>
    <ligand>
        <name>substrate</name>
    </ligand>
</feature>
<proteinExistence type="inferred from homology"/>
<comment type="subcellular location">
    <subcellularLocation>
        <location evidence="8">Cytoplasm</location>
    </subcellularLocation>
</comment>
<dbReference type="Pfam" id="PF01678">
    <property type="entry name" value="DAP_epimerase"/>
    <property type="match status" value="2"/>
</dbReference>
<reference evidence="10 11" key="1">
    <citation type="submission" date="2019-10" db="EMBL/GenBank/DDBJ databases">
        <title>Alkaliphilus serpentinus sp. nov. and Alkaliphilus pronyensis sp. nov., two novel anaerobic alkaliphilic species isolated from the serpentinized-hosted hydrothermal field of the Prony Bay (New Caledonia).</title>
        <authorList>
            <person name="Postec A."/>
        </authorList>
    </citation>
    <scope>NUCLEOTIDE SEQUENCE [LARGE SCALE GENOMIC DNA]</scope>
    <source>
        <strain evidence="10 11">LacV</strain>
    </source>
</reference>
<organism evidence="10 11">
    <name type="scientific">Alkaliphilus pronyensis</name>
    <dbReference type="NCBI Taxonomy" id="1482732"/>
    <lineage>
        <taxon>Bacteria</taxon>
        <taxon>Bacillati</taxon>
        <taxon>Bacillota</taxon>
        <taxon>Clostridia</taxon>
        <taxon>Peptostreptococcales</taxon>
        <taxon>Natronincolaceae</taxon>
        <taxon>Alkaliphilus</taxon>
    </lineage>
</organism>
<dbReference type="InterPro" id="IPR001653">
    <property type="entry name" value="DAP_epimerase_DapF"/>
</dbReference>
<comment type="caution">
    <text evidence="10">The sequence shown here is derived from an EMBL/GenBank/DDBJ whole genome shotgun (WGS) entry which is preliminary data.</text>
</comment>
<dbReference type="GO" id="GO:0008837">
    <property type="term" value="F:diaminopimelate epimerase activity"/>
    <property type="evidence" value="ECO:0007669"/>
    <property type="project" value="UniProtKB-UniRule"/>
</dbReference>
<sequence length="283" mass="31348">MKIPFKKMHGTGNDFIVINYNDFPYPKDFSRLAIEACHRNFGIGGDGMMIVASPEDKNASVKMIYFNRDGSLASMCGNGIRCFAKYVYDEKIVKKEIFKIQTKAGLLTVNTKTADGKVSFVKVYMGKMLLKPEAIPVAYNGDNYINKKIVVEGREFQISSVLMGVPHTIIFTEELNDEAVKHFGPIIEGLEIFPEKTNVNFAKIHNRAAISVKTWERGAGYTLACGTGVTSVCGVAYLLGMVDNWIEVTIDGGKLFISISNDGNMEMEGPAETICEGIYYLKN</sequence>
<feature type="binding site" evidence="8">
    <location>
        <begin position="77"/>
        <end position="78"/>
    </location>
    <ligand>
        <name>substrate</name>
    </ligand>
</feature>
<feature type="binding site" evidence="8">
    <location>
        <position position="198"/>
    </location>
    <ligand>
        <name>substrate</name>
    </ligand>
</feature>
<dbReference type="InterPro" id="IPR018510">
    <property type="entry name" value="DAP_epimerase_AS"/>
</dbReference>
<dbReference type="EMBL" id="WBZC01000023">
    <property type="protein sequence ID" value="KAB3535241.1"/>
    <property type="molecule type" value="Genomic_DNA"/>
</dbReference>
<keyword evidence="6 8" id="KW-0413">Isomerase</keyword>
<feature type="active site" description="Proton donor" evidence="8">
    <location>
        <position position="76"/>
    </location>
</feature>